<dbReference type="InterPro" id="IPR036396">
    <property type="entry name" value="Cyt_P450_sf"/>
</dbReference>
<evidence type="ECO:0000256" key="8">
    <source>
        <dbReference type="ARBA" id="ARBA00022989"/>
    </source>
</evidence>
<proteinExistence type="inferred from homology"/>
<dbReference type="PRINTS" id="PR00463">
    <property type="entry name" value="EP450I"/>
</dbReference>
<dbReference type="EMBL" id="JASBNA010000009">
    <property type="protein sequence ID" value="KAK7688877.1"/>
    <property type="molecule type" value="Genomic_DNA"/>
</dbReference>
<dbReference type="PANTHER" id="PTHR46300">
    <property type="entry name" value="P450, PUTATIVE (EUROFUNG)-RELATED-RELATED"/>
    <property type="match status" value="1"/>
</dbReference>
<keyword evidence="17" id="KW-1185">Reference proteome</keyword>
<comment type="caution">
    <text evidence="16">The sequence shown here is derived from an EMBL/GenBank/DDBJ whole genome shotgun (WGS) entry which is preliminary data.</text>
</comment>
<evidence type="ECO:0000256" key="5">
    <source>
        <dbReference type="ARBA" id="ARBA00022617"/>
    </source>
</evidence>
<dbReference type="InterPro" id="IPR001128">
    <property type="entry name" value="Cyt_P450"/>
</dbReference>
<evidence type="ECO:0000313" key="17">
    <source>
        <dbReference type="Proteomes" id="UP001385951"/>
    </source>
</evidence>
<evidence type="ECO:0000256" key="15">
    <source>
        <dbReference type="SAM" id="Phobius"/>
    </source>
</evidence>
<reference evidence="16 17" key="1">
    <citation type="submission" date="2022-09" db="EMBL/GenBank/DDBJ databases">
        <authorList>
            <person name="Palmer J.M."/>
        </authorList>
    </citation>
    <scope>NUCLEOTIDE SEQUENCE [LARGE SCALE GENOMIC DNA]</scope>
    <source>
        <strain evidence="16 17">DSM 7382</strain>
    </source>
</reference>
<dbReference type="Pfam" id="PF00067">
    <property type="entry name" value="p450"/>
    <property type="match status" value="1"/>
</dbReference>
<dbReference type="GO" id="GO:0005506">
    <property type="term" value="F:iron ion binding"/>
    <property type="evidence" value="ECO:0007669"/>
    <property type="project" value="InterPro"/>
</dbReference>
<evidence type="ECO:0000256" key="13">
    <source>
        <dbReference type="PIRSR" id="PIRSR602401-1"/>
    </source>
</evidence>
<feature type="binding site" description="axial binding residue" evidence="13">
    <location>
        <position position="457"/>
    </location>
    <ligand>
        <name>heme</name>
        <dbReference type="ChEBI" id="CHEBI:30413"/>
    </ligand>
    <ligandPart>
        <name>Fe</name>
        <dbReference type="ChEBI" id="CHEBI:18248"/>
    </ligandPart>
</feature>
<dbReference type="GO" id="GO:0004497">
    <property type="term" value="F:monooxygenase activity"/>
    <property type="evidence" value="ECO:0007669"/>
    <property type="project" value="UniProtKB-KW"/>
</dbReference>
<dbReference type="GO" id="GO:0016705">
    <property type="term" value="F:oxidoreductase activity, acting on paired donors, with incorporation or reduction of molecular oxygen"/>
    <property type="evidence" value="ECO:0007669"/>
    <property type="project" value="InterPro"/>
</dbReference>
<dbReference type="AlphaFoldDB" id="A0AAW0GBD8"/>
<keyword evidence="9 14" id="KW-0560">Oxidoreductase</keyword>
<evidence type="ECO:0000256" key="10">
    <source>
        <dbReference type="ARBA" id="ARBA00023004"/>
    </source>
</evidence>
<keyword evidence="10 13" id="KW-0408">Iron</keyword>
<dbReference type="PROSITE" id="PS00086">
    <property type="entry name" value="CYTOCHROME_P450"/>
    <property type="match status" value="1"/>
</dbReference>
<keyword evidence="7 13" id="KW-0479">Metal-binding</keyword>
<comment type="similarity">
    <text evidence="4 14">Belongs to the cytochrome P450 family.</text>
</comment>
<keyword evidence="6 15" id="KW-0812">Transmembrane</keyword>
<dbReference type="PANTHER" id="PTHR46300:SF7">
    <property type="entry name" value="P450, PUTATIVE (EUROFUNG)-RELATED"/>
    <property type="match status" value="1"/>
</dbReference>
<comment type="subcellular location">
    <subcellularLocation>
        <location evidence="2">Membrane</location>
        <topology evidence="2">Single-pass membrane protein</topology>
    </subcellularLocation>
</comment>
<dbReference type="PRINTS" id="PR00385">
    <property type="entry name" value="P450"/>
</dbReference>
<keyword evidence="8 15" id="KW-1133">Transmembrane helix</keyword>
<dbReference type="InterPro" id="IPR050364">
    <property type="entry name" value="Cytochrome_P450_fung"/>
</dbReference>
<evidence type="ECO:0000256" key="12">
    <source>
        <dbReference type="ARBA" id="ARBA00023136"/>
    </source>
</evidence>
<evidence type="ECO:0000256" key="9">
    <source>
        <dbReference type="ARBA" id="ARBA00023002"/>
    </source>
</evidence>
<comment type="cofactor">
    <cofactor evidence="1 13">
        <name>heme</name>
        <dbReference type="ChEBI" id="CHEBI:30413"/>
    </cofactor>
</comment>
<keyword evidence="12 15" id="KW-0472">Membrane</keyword>
<evidence type="ECO:0000256" key="2">
    <source>
        <dbReference type="ARBA" id="ARBA00004167"/>
    </source>
</evidence>
<evidence type="ECO:0000313" key="16">
    <source>
        <dbReference type="EMBL" id="KAK7688877.1"/>
    </source>
</evidence>
<comment type="pathway">
    <text evidence="3">Secondary metabolite biosynthesis.</text>
</comment>
<organism evidence="16 17">
    <name type="scientific">Cerrena zonata</name>
    <dbReference type="NCBI Taxonomy" id="2478898"/>
    <lineage>
        <taxon>Eukaryota</taxon>
        <taxon>Fungi</taxon>
        <taxon>Dikarya</taxon>
        <taxon>Basidiomycota</taxon>
        <taxon>Agaricomycotina</taxon>
        <taxon>Agaricomycetes</taxon>
        <taxon>Polyporales</taxon>
        <taxon>Cerrenaceae</taxon>
        <taxon>Cerrena</taxon>
    </lineage>
</organism>
<feature type="transmembrane region" description="Helical" evidence="15">
    <location>
        <begin position="12"/>
        <end position="31"/>
    </location>
</feature>
<protein>
    <recommendedName>
        <fullName evidence="18">Cytochrome P450</fullName>
    </recommendedName>
</protein>
<dbReference type="GO" id="GO:0016020">
    <property type="term" value="C:membrane"/>
    <property type="evidence" value="ECO:0007669"/>
    <property type="project" value="UniProtKB-SubCell"/>
</dbReference>
<dbReference type="SUPFAM" id="SSF48264">
    <property type="entry name" value="Cytochrome P450"/>
    <property type="match status" value="1"/>
</dbReference>
<dbReference type="CDD" id="cd11065">
    <property type="entry name" value="CYP64-like"/>
    <property type="match status" value="1"/>
</dbReference>
<dbReference type="GO" id="GO:0020037">
    <property type="term" value="F:heme binding"/>
    <property type="evidence" value="ECO:0007669"/>
    <property type="project" value="InterPro"/>
</dbReference>
<evidence type="ECO:0000256" key="7">
    <source>
        <dbReference type="ARBA" id="ARBA00022723"/>
    </source>
</evidence>
<evidence type="ECO:0008006" key="18">
    <source>
        <dbReference type="Google" id="ProtNLM"/>
    </source>
</evidence>
<gene>
    <name evidence="16" type="ORF">QCA50_007568</name>
</gene>
<accession>A0AAW0GBD8</accession>
<evidence type="ECO:0000256" key="6">
    <source>
        <dbReference type="ARBA" id="ARBA00022692"/>
    </source>
</evidence>
<name>A0AAW0GBD8_9APHY</name>
<evidence type="ECO:0000256" key="11">
    <source>
        <dbReference type="ARBA" id="ARBA00023033"/>
    </source>
</evidence>
<evidence type="ECO:0000256" key="14">
    <source>
        <dbReference type="RuleBase" id="RU000461"/>
    </source>
</evidence>
<dbReference type="InterPro" id="IPR017972">
    <property type="entry name" value="Cyt_P450_CS"/>
</dbReference>
<dbReference type="Proteomes" id="UP001385951">
    <property type="component" value="Unassembled WGS sequence"/>
</dbReference>
<sequence length="539" mass="61509">MSSTITQLLPSPTLNGLTLALISVVTYILYVRYVHNRLCRYQPGPRPLPFFGNILQLPMEYQERRMMEWGKTFGDIIYARFFSTHTIVINSPKVAHELLEKRSANYSDRPPMVLHSEIMGHGKMLTHTRYGDRLRKLRKWTHDAFMLKAALKTYEDIQTRETYILLAGLIESPDEFVSHFTRFTAATVAEIAYGLTVRSLDDEYIHLADRTASETVEAGSAGSMLVDFFPILKHYPLWLPGSGWKRNALRIRDLAKAMNDVPFNRVKDDMEKGVARHSFVSGLLEKFEANGNLTEEDEDDIKCAAGVLYGAGTETTANVFTAFLLAMTMFPRVFRKAQAEIDRVIGSDRLPGFNDRDSLPYLECIIREVYRWHPPTPLGIPHYSMKDDEYRGRIIPANSLMIANIWGMTRDPDNFPDAEDFYPERFDTPEWTSKSQPDSALPHDPRNLVFGFGRRQCPARNFADSNVFLVLAHLIATMDISKAQDERGIDIHPEHVCKSGFVHHILPFRCSIRPRSPQTARLIMQLRSAYESDSSVPNA</sequence>
<evidence type="ECO:0000256" key="3">
    <source>
        <dbReference type="ARBA" id="ARBA00005179"/>
    </source>
</evidence>
<keyword evidence="5 13" id="KW-0349">Heme</keyword>
<dbReference type="InterPro" id="IPR002401">
    <property type="entry name" value="Cyt_P450_E_grp-I"/>
</dbReference>
<dbReference type="Gene3D" id="1.10.630.10">
    <property type="entry name" value="Cytochrome P450"/>
    <property type="match status" value="1"/>
</dbReference>
<keyword evidence="11 14" id="KW-0503">Monooxygenase</keyword>
<evidence type="ECO:0000256" key="1">
    <source>
        <dbReference type="ARBA" id="ARBA00001971"/>
    </source>
</evidence>
<evidence type="ECO:0000256" key="4">
    <source>
        <dbReference type="ARBA" id="ARBA00010617"/>
    </source>
</evidence>